<evidence type="ECO:0000256" key="1">
    <source>
        <dbReference type="SAM" id="Phobius"/>
    </source>
</evidence>
<gene>
    <name evidence="2" type="ordered locus">amb1916</name>
</gene>
<feature type="transmembrane region" description="Helical" evidence="1">
    <location>
        <begin position="34"/>
        <end position="54"/>
    </location>
</feature>
<name>Q2W605_PARM1</name>
<dbReference type="EMBL" id="AP007255">
    <property type="protein sequence ID" value="BAE50720.1"/>
    <property type="molecule type" value="Genomic_DNA"/>
</dbReference>
<dbReference type="HOGENOM" id="CLU_2683485_0_0_5"/>
<keyword evidence="1" id="KW-0812">Transmembrane</keyword>
<evidence type="ECO:0000313" key="2">
    <source>
        <dbReference type="EMBL" id="BAE50720.1"/>
    </source>
</evidence>
<keyword evidence="1" id="KW-0472">Membrane</keyword>
<accession>Q2W605</accession>
<proteinExistence type="predicted"/>
<keyword evidence="3" id="KW-1185">Reference proteome</keyword>
<sequence length="74" mass="7654">MRASWVLTSPLVSTPGLLDNVAASGSAGAILQRSVFFACGGIIFALLVMGRAVWRSIGRSNPAPVLPESQEPAS</sequence>
<organism evidence="2 3">
    <name type="scientific">Paramagnetospirillum magneticum (strain ATCC 700264 / AMB-1)</name>
    <name type="common">Magnetospirillum magneticum</name>
    <dbReference type="NCBI Taxonomy" id="342108"/>
    <lineage>
        <taxon>Bacteria</taxon>
        <taxon>Pseudomonadati</taxon>
        <taxon>Pseudomonadota</taxon>
        <taxon>Alphaproteobacteria</taxon>
        <taxon>Rhodospirillales</taxon>
        <taxon>Magnetospirillaceae</taxon>
        <taxon>Paramagnetospirillum</taxon>
    </lineage>
</organism>
<evidence type="ECO:0000313" key="3">
    <source>
        <dbReference type="Proteomes" id="UP000007058"/>
    </source>
</evidence>
<reference evidence="2 3" key="1">
    <citation type="journal article" date="2005" name="DNA Res.">
        <title>Complete genome sequence of the facultative anaerobic magnetotactic bacterium Magnetospirillum sp. strain AMB-1.</title>
        <authorList>
            <person name="Matsunaga T."/>
            <person name="Okamura Y."/>
            <person name="Fukuda Y."/>
            <person name="Wahyudi A.T."/>
            <person name="Murase Y."/>
            <person name="Takeyama H."/>
        </authorList>
    </citation>
    <scope>NUCLEOTIDE SEQUENCE [LARGE SCALE GENOMIC DNA]</scope>
    <source>
        <strain evidence="3">ATCC 700264 / AMB-1</strain>
    </source>
</reference>
<dbReference type="KEGG" id="mag:amb1916"/>
<dbReference type="STRING" id="342108.amb1916"/>
<protein>
    <submittedName>
        <fullName evidence="2">Uncharacterized protein</fullName>
    </submittedName>
</protein>
<keyword evidence="1" id="KW-1133">Transmembrane helix</keyword>
<dbReference type="Proteomes" id="UP000007058">
    <property type="component" value="Chromosome"/>
</dbReference>
<dbReference type="AlphaFoldDB" id="Q2W605"/>